<dbReference type="EMBL" id="CAXAMM010041040">
    <property type="protein sequence ID" value="CAK9096963.1"/>
    <property type="molecule type" value="Genomic_DNA"/>
</dbReference>
<feature type="region of interest" description="Disordered" evidence="1">
    <location>
        <begin position="113"/>
        <end position="132"/>
    </location>
</feature>
<proteinExistence type="predicted"/>
<feature type="transmembrane region" description="Helical" evidence="2">
    <location>
        <begin position="12"/>
        <end position="34"/>
    </location>
</feature>
<comment type="caution">
    <text evidence="4">The sequence shown here is derived from an EMBL/GenBank/DDBJ whole genome shotgun (WGS) entry which is preliminary data.</text>
</comment>
<dbReference type="Gene3D" id="3.90.70.10">
    <property type="entry name" value="Cysteine proteinases"/>
    <property type="match status" value="1"/>
</dbReference>
<organism evidence="4 5">
    <name type="scientific">Durusdinium trenchii</name>
    <dbReference type="NCBI Taxonomy" id="1381693"/>
    <lineage>
        <taxon>Eukaryota</taxon>
        <taxon>Sar</taxon>
        <taxon>Alveolata</taxon>
        <taxon>Dinophyceae</taxon>
        <taxon>Suessiales</taxon>
        <taxon>Symbiodiniaceae</taxon>
        <taxon>Durusdinium</taxon>
    </lineage>
</organism>
<reference evidence="4 5" key="1">
    <citation type="submission" date="2024-02" db="EMBL/GenBank/DDBJ databases">
        <authorList>
            <person name="Chen Y."/>
            <person name="Shah S."/>
            <person name="Dougan E. K."/>
            <person name="Thang M."/>
            <person name="Chan C."/>
        </authorList>
    </citation>
    <scope>NUCLEOTIDE SEQUENCE [LARGE SCALE GENOMIC DNA]</scope>
</reference>
<evidence type="ECO:0000256" key="1">
    <source>
        <dbReference type="SAM" id="MobiDB-lite"/>
    </source>
</evidence>
<dbReference type="Pfam" id="PF00443">
    <property type="entry name" value="UCH"/>
    <property type="match status" value="1"/>
</dbReference>
<keyword evidence="2" id="KW-1133">Transmembrane helix</keyword>
<keyword evidence="2" id="KW-0472">Membrane</keyword>
<dbReference type="SUPFAM" id="SSF54001">
    <property type="entry name" value="Cysteine proteinases"/>
    <property type="match status" value="1"/>
</dbReference>
<dbReference type="InterPro" id="IPR001394">
    <property type="entry name" value="Peptidase_C19_UCH"/>
</dbReference>
<evidence type="ECO:0000256" key="2">
    <source>
        <dbReference type="SAM" id="Phobius"/>
    </source>
</evidence>
<keyword evidence="5" id="KW-1185">Reference proteome</keyword>
<dbReference type="Proteomes" id="UP001642464">
    <property type="component" value="Unassembled WGS sequence"/>
</dbReference>
<accession>A0ABP0R8Q5</accession>
<protein>
    <recommendedName>
        <fullName evidence="3">Peptidase C19 ubiquitin carboxyl-terminal hydrolase domain-containing protein</fullName>
    </recommendedName>
</protein>
<feature type="region of interest" description="Disordered" evidence="1">
    <location>
        <begin position="79"/>
        <end position="99"/>
    </location>
</feature>
<sequence>MFPNSGRGSSSYVLVVPADLLAMITAANYASIWLKTSRRGVLWPSTWLISSVPSNMMDYMEDTDWMEQVQDAVGGLLARPPLKRAKPEEDGQHARQPPVRHTVVAESQFSLDAGGGPTSTAHGPPDTVGEPAPQRTWARWPCYLDQGLATVMGWKLINQQNACWLNATMVSFLWAQLQCRDLHWQDLGVGTALFQSLCSRASNSLDLLRDQATQALLHGWQCEGQQELLSFTSHFLGWCQPRLVDNTWERKFDEEAQIKCHDQGGKLGPIILTPAAQDKKILPLQDCVDEWHTQYGMVTALHHVQTCVVLYIEKSQFSPLGVAAKAEWSLQLPPNGVIWLPRFREAGDLAIDHVGYQVSSMIVHSGSHEAGHYRACCQGHNGWVSFQDNWEARQDHALHLDQGQDILLVWLVDAHRYLTCPPAATPSALMKDELITHAVRCYANANYGIFQARDSLLSRLLRTTCPVCGIPVMSVDLLEEHATAYHWELWQLGMQHLHATWPQWTDEVLPCVWCVGSLNLEKGPVQLQPHRCQMLAALGLAIAFHARELELMGSIFDLRLRPSEHIQWALADNTALSEALQEAADPALYAAAGESAAAFGTELRQRGVRARNDEIRSDTDETDTLGQGLAEFLAQLDSRWPE</sequence>
<evidence type="ECO:0000259" key="3">
    <source>
        <dbReference type="Pfam" id="PF00443"/>
    </source>
</evidence>
<name>A0ABP0R8Q5_9DINO</name>
<dbReference type="InterPro" id="IPR038765">
    <property type="entry name" value="Papain-like_cys_pep_sf"/>
</dbReference>
<evidence type="ECO:0000313" key="5">
    <source>
        <dbReference type="Proteomes" id="UP001642464"/>
    </source>
</evidence>
<gene>
    <name evidence="4" type="ORF">SCF082_LOCUS45497</name>
</gene>
<keyword evidence="2" id="KW-0812">Transmembrane</keyword>
<evidence type="ECO:0000313" key="4">
    <source>
        <dbReference type="EMBL" id="CAK9096963.1"/>
    </source>
</evidence>
<feature type="domain" description="Peptidase C19 ubiquitin carboxyl-terminal hydrolase" evidence="3">
    <location>
        <begin position="266"/>
        <end position="389"/>
    </location>
</feature>